<keyword evidence="1" id="KW-0812">Transmembrane</keyword>
<protein>
    <submittedName>
        <fullName evidence="2">Uncharacterized protein</fullName>
    </submittedName>
</protein>
<evidence type="ECO:0000313" key="2">
    <source>
        <dbReference type="EMBL" id="RHA66259.1"/>
    </source>
</evidence>
<evidence type="ECO:0000313" key="3">
    <source>
        <dbReference type="Proteomes" id="UP000284465"/>
    </source>
</evidence>
<organism evidence="2 3">
    <name type="scientific">Roseburia intestinalis</name>
    <dbReference type="NCBI Taxonomy" id="166486"/>
    <lineage>
        <taxon>Bacteria</taxon>
        <taxon>Bacillati</taxon>
        <taxon>Bacillota</taxon>
        <taxon>Clostridia</taxon>
        <taxon>Lachnospirales</taxon>
        <taxon>Lachnospiraceae</taxon>
        <taxon>Roseburia</taxon>
    </lineage>
</organism>
<reference evidence="2 3" key="1">
    <citation type="submission" date="2018-08" db="EMBL/GenBank/DDBJ databases">
        <title>A genome reference for cultivated species of the human gut microbiota.</title>
        <authorList>
            <person name="Zou Y."/>
            <person name="Xue W."/>
            <person name="Luo G."/>
        </authorList>
    </citation>
    <scope>NUCLEOTIDE SEQUENCE [LARGE SCALE GENOMIC DNA]</scope>
    <source>
        <strain evidence="2 3">AM43-11</strain>
    </source>
</reference>
<proteinExistence type="predicted"/>
<dbReference type="RefSeq" id="WP_118591748.1">
    <property type="nucleotide sequence ID" value="NZ_QSFP01000013.1"/>
</dbReference>
<feature type="transmembrane region" description="Helical" evidence="1">
    <location>
        <begin position="6"/>
        <end position="30"/>
    </location>
</feature>
<gene>
    <name evidence="2" type="ORF">DW927_12030</name>
</gene>
<dbReference type="AlphaFoldDB" id="A0A3R6A758"/>
<comment type="caution">
    <text evidence="2">The sequence shown here is derived from an EMBL/GenBank/DDBJ whole genome shotgun (WGS) entry which is preliminary data.</text>
</comment>
<accession>A0A3R6A758</accession>
<keyword evidence="1" id="KW-1133">Transmembrane helix</keyword>
<evidence type="ECO:0000256" key="1">
    <source>
        <dbReference type="SAM" id="Phobius"/>
    </source>
</evidence>
<sequence length="181" mass="21489">MNKLKYITYTTMALVAFIIIEMNLFTFMFVKGQDEKEYKFEYGTVMDVRGTLGMKFLIKTESGKRIFVYSNKTLLVGDKVIVKEYKEKYYLSSEKEKSSYNTENKISDTEDKQLFYNITVKYHNGDIKEYRHCQVKKSKKYTRICVFNPYNIDPESYTPLDDSVLWLDNEECEIEMEAAEE</sequence>
<name>A0A3R6A758_9FIRM</name>
<dbReference type="EMBL" id="QSFP01000013">
    <property type="protein sequence ID" value="RHA66259.1"/>
    <property type="molecule type" value="Genomic_DNA"/>
</dbReference>
<keyword evidence="1" id="KW-0472">Membrane</keyword>
<dbReference type="Proteomes" id="UP000284465">
    <property type="component" value="Unassembled WGS sequence"/>
</dbReference>